<dbReference type="AlphaFoldDB" id="G8QYB1"/>
<dbReference type="HOGENOM" id="CLU_000604_1_22_12"/>
<dbReference type="InterPro" id="IPR027417">
    <property type="entry name" value="P-loop_NTPase"/>
</dbReference>
<dbReference type="OrthoDB" id="9801958at2"/>
<evidence type="ECO:0000256" key="3">
    <source>
        <dbReference type="ARBA" id="ARBA00022840"/>
    </source>
</evidence>
<accession>G8QYB1</accession>
<gene>
    <name evidence="5" type="ordered locus">SpiGrapes_3008</name>
</gene>
<protein>
    <submittedName>
        <fullName evidence="5">ABC-type nitrate/sulfonate/bicarbonate transport system, ATPase component</fullName>
    </submittedName>
</protein>
<dbReference type="SMART" id="SM00382">
    <property type="entry name" value="AAA"/>
    <property type="match status" value="1"/>
</dbReference>
<keyword evidence="3" id="KW-0067">ATP-binding</keyword>
<evidence type="ECO:0000256" key="2">
    <source>
        <dbReference type="ARBA" id="ARBA00022741"/>
    </source>
</evidence>
<evidence type="ECO:0000256" key="1">
    <source>
        <dbReference type="ARBA" id="ARBA00022448"/>
    </source>
</evidence>
<keyword evidence="2" id="KW-0547">Nucleotide-binding</keyword>
<feature type="domain" description="ABC transporter" evidence="4">
    <location>
        <begin position="1"/>
        <end position="224"/>
    </location>
</feature>
<evidence type="ECO:0000313" key="6">
    <source>
        <dbReference type="Proteomes" id="UP000005632"/>
    </source>
</evidence>
<dbReference type="KEGG" id="sgp:SpiGrapes_3008"/>
<reference evidence="5 6" key="1">
    <citation type="submission" date="2011-11" db="EMBL/GenBank/DDBJ databases">
        <title>Complete sequence of Spirochaeta sp. grapes.</title>
        <authorList>
            <consortium name="US DOE Joint Genome Institute"/>
            <person name="Lucas S."/>
            <person name="Han J."/>
            <person name="Lapidus A."/>
            <person name="Cheng J.-F."/>
            <person name="Goodwin L."/>
            <person name="Pitluck S."/>
            <person name="Peters L."/>
            <person name="Ovchinnikova G."/>
            <person name="Munk A.C."/>
            <person name="Detter J.C."/>
            <person name="Han C."/>
            <person name="Tapia R."/>
            <person name="Land M."/>
            <person name="Hauser L."/>
            <person name="Kyrpides N."/>
            <person name="Ivanova N."/>
            <person name="Pagani I."/>
            <person name="Ritalahtilisa K."/>
            <person name="Loeffler F."/>
            <person name="Woyke T."/>
        </authorList>
    </citation>
    <scope>NUCLEOTIDE SEQUENCE [LARGE SCALE GENOMIC DNA]</scope>
    <source>
        <strain evidence="6">ATCC BAA-1885 / DSM 22778 / Grapes</strain>
    </source>
</reference>
<dbReference type="InterPro" id="IPR003439">
    <property type="entry name" value="ABC_transporter-like_ATP-bd"/>
</dbReference>
<sequence>MRFVEVSKRFGDNIVFDQFSLAIQPKTIMAVVGPSGMGKTTLLQMASGLLVPDSGAVVKEEGESGSVSYLFQEPRLLPQGTVFSNVELSLHKAFPDKKERTDVAMHYLNLVGLHDFIAYYPRQLSGGMRQRVAIARSFAHPSAVILMDEPFQSLDIKLRYNLLDSFVSLWNESPRTTIFVTHDPKEAVLVGDSVCCLGNPKEPNLLFKIHIPREARNISDSELLGLESKLVKALVEA</sequence>
<organism evidence="5 6">
    <name type="scientific">Sphaerochaeta pleomorpha (strain ATCC BAA-1885 / DSM 22778 / Grapes)</name>
    <dbReference type="NCBI Taxonomy" id="158190"/>
    <lineage>
        <taxon>Bacteria</taxon>
        <taxon>Pseudomonadati</taxon>
        <taxon>Spirochaetota</taxon>
        <taxon>Spirochaetia</taxon>
        <taxon>Spirochaetales</taxon>
        <taxon>Sphaerochaetaceae</taxon>
        <taxon>Sphaerochaeta</taxon>
    </lineage>
</organism>
<dbReference type="STRING" id="158190.SpiGrapes_3008"/>
<dbReference type="GO" id="GO:0016887">
    <property type="term" value="F:ATP hydrolysis activity"/>
    <property type="evidence" value="ECO:0007669"/>
    <property type="project" value="InterPro"/>
</dbReference>
<dbReference type="PANTHER" id="PTHR42788:SF13">
    <property type="entry name" value="ALIPHATIC SULFONATES IMPORT ATP-BINDING PROTEIN SSUB"/>
    <property type="match status" value="1"/>
</dbReference>
<dbReference type="RefSeq" id="WP_014271597.1">
    <property type="nucleotide sequence ID" value="NC_016633.1"/>
</dbReference>
<keyword evidence="6" id="KW-1185">Reference proteome</keyword>
<dbReference type="PANTHER" id="PTHR42788">
    <property type="entry name" value="TAURINE IMPORT ATP-BINDING PROTEIN-RELATED"/>
    <property type="match status" value="1"/>
</dbReference>
<keyword evidence="1" id="KW-0813">Transport</keyword>
<evidence type="ECO:0000259" key="4">
    <source>
        <dbReference type="PROSITE" id="PS50893"/>
    </source>
</evidence>
<dbReference type="SUPFAM" id="SSF52540">
    <property type="entry name" value="P-loop containing nucleoside triphosphate hydrolases"/>
    <property type="match status" value="1"/>
</dbReference>
<dbReference type="PROSITE" id="PS00211">
    <property type="entry name" value="ABC_TRANSPORTER_1"/>
    <property type="match status" value="1"/>
</dbReference>
<dbReference type="InterPro" id="IPR017871">
    <property type="entry name" value="ABC_transporter-like_CS"/>
</dbReference>
<dbReference type="Pfam" id="PF00005">
    <property type="entry name" value="ABC_tran"/>
    <property type="match status" value="1"/>
</dbReference>
<proteinExistence type="predicted"/>
<name>G8QYB1_SPHPG</name>
<dbReference type="InterPro" id="IPR050166">
    <property type="entry name" value="ABC_transporter_ATP-bind"/>
</dbReference>
<evidence type="ECO:0000313" key="5">
    <source>
        <dbReference type="EMBL" id="AEV30758.1"/>
    </source>
</evidence>
<dbReference type="Proteomes" id="UP000005632">
    <property type="component" value="Chromosome"/>
</dbReference>
<dbReference type="EMBL" id="CP003155">
    <property type="protein sequence ID" value="AEV30758.1"/>
    <property type="molecule type" value="Genomic_DNA"/>
</dbReference>
<dbReference type="Gene3D" id="3.40.50.300">
    <property type="entry name" value="P-loop containing nucleotide triphosphate hydrolases"/>
    <property type="match status" value="1"/>
</dbReference>
<dbReference type="eggNOG" id="COG1116">
    <property type="taxonomic scope" value="Bacteria"/>
</dbReference>
<dbReference type="PROSITE" id="PS50893">
    <property type="entry name" value="ABC_TRANSPORTER_2"/>
    <property type="match status" value="1"/>
</dbReference>
<dbReference type="GO" id="GO:0005524">
    <property type="term" value="F:ATP binding"/>
    <property type="evidence" value="ECO:0007669"/>
    <property type="project" value="UniProtKB-KW"/>
</dbReference>
<dbReference type="InterPro" id="IPR003593">
    <property type="entry name" value="AAA+_ATPase"/>
</dbReference>